<evidence type="ECO:0000256" key="3">
    <source>
        <dbReference type="ARBA" id="ARBA00022553"/>
    </source>
</evidence>
<feature type="domain" description="PAC" evidence="9">
    <location>
        <begin position="246"/>
        <end position="298"/>
    </location>
</feature>
<dbReference type="InterPro" id="IPR003661">
    <property type="entry name" value="HisK_dim/P_dom"/>
</dbReference>
<dbReference type="SUPFAM" id="SSF47384">
    <property type="entry name" value="Homodimeric domain of signal transducing histidine kinase"/>
    <property type="match status" value="1"/>
</dbReference>
<keyword evidence="4 10" id="KW-0808">Transferase</keyword>
<feature type="domain" description="PAC" evidence="9">
    <location>
        <begin position="497"/>
        <end position="549"/>
    </location>
</feature>
<comment type="caution">
    <text evidence="10">The sequence shown here is derived from an EMBL/GenBank/DDBJ whole genome shotgun (WGS) entry which is preliminary data.</text>
</comment>
<dbReference type="InterPro" id="IPR036097">
    <property type="entry name" value="HisK_dim/P_sf"/>
</dbReference>
<dbReference type="CDD" id="cd00082">
    <property type="entry name" value="HisKA"/>
    <property type="match status" value="1"/>
</dbReference>
<dbReference type="Pfam" id="PF08447">
    <property type="entry name" value="PAS_3"/>
    <property type="match status" value="1"/>
</dbReference>
<dbReference type="PRINTS" id="PR00344">
    <property type="entry name" value="BCTRLSENSOR"/>
</dbReference>
<dbReference type="PROSITE" id="PS50109">
    <property type="entry name" value="HIS_KIN"/>
    <property type="match status" value="1"/>
</dbReference>
<dbReference type="InterPro" id="IPR005467">
    <property type="entry name" value="His_kinase_dom"/>
</dbReference>
<evidence type="ECO:0000256" key="6">
    <source>
        <dbReference type="SAM" id="Phobius"/>
    </source>
</evidence>
<feature type="domain" description="PAS" evidence="8">
    <location>
        <begin position="424"/>
        <end position="470"/>
    </location>
</feature>
<dbReference type="Pfam" id="PF02518">
    <property type="entry name" value="HATPase_c"/>
    <property type="match status" value="1"/>
</dbReference>
<evidence type="ECO:0000259" key="8">
    <source>
        <dbReference type="PROSITE" id="PS50112"/>
    </source>
</evidence>
<feature type="domain" description="PAS" evidence="8">
    <location>
        <begin position="299"/>
        <end position="343"/>
    </location>
</feature>
<sequence>MRICACAPDPVSISPITSENTLAVFICRYLFRRSLARLEIRVQKVIPALKRTLVGLDETARVRYMRQDNIPGDNVGRTALFAEQARNSVGHFLSPGEIDGTAKLVSYRSLHLYSQLAVVTTAKAEILAAFEKTTPDYYIAAALIGALIAILATSLITTRFWQKRITEALAQSEARYRATFDQAAIGISYTSLDGSHIELNAKVSQMLGYTREELRGIAISHVFHPEDLPKVMEERRRLVLGEAQSVLQELRYVRRDLSVGWVNRSVSLVRDPVGRLDYFVAVVQDITVHKQLQNALRLCEERLRGIVGSALQGSVTLDSRRRIVTFNPAAEEIFGYRADEVMNLPADFLVPPRLTANYLAHMKVLLSGNYGSDTYPRKARVTVLRKDGSERKLETSFSRHSSEIGAFITLLLVDITPQLMAERRLRQLSAAIQQSPVAIIITDLGGNIEYVNPHFTEQSGYSFEEVRGRNPRLMKSGETSASEYKRLWQLISSGHEWAGELRNRKKNGELLWEFVRIMPILSDEGAAINYMAVKEDITQRKASELRERIEQEQILHNARLIDMGEMAAALAHELNQPLMAIVNYAGVVERLLTTDAPDRQRLQQILTYIKEDASRGGRILWWMRDFVRKRESQREPADINGVVRSVVRLTQIAARASDVSIEMAFAEEISELPIDRVQIEQVLFNLIGNGIEAMGSVAGERRLEIATESSEATNELRVSVRDRGCGLPDRIAMDVFSPFFTTKPGGMGLGLSICRGIVEAHGGRIWAVPNDHGGTTFYFSLPLARQLT</sequence>
<dbReference type="SMART" id="SM00091">
    <property type="entry name" value="PAS"/>
    <property type="match status" value="3"/>
</dbReference>
<dbReference type="InterPro" id="IPR036890">
    <property type="entry name" value="HATPase_C_sf"/>
</dbReference>
<dbReference type="InterPro" id="IPR052162">
    <property type="entry name" value="Sensor_kinase/Photoreceptor"/>
</dbReference>
<dbReference type="InterPro" id="IPR003594">
    <property type="entry name" value="HATPase_dom"/>
</dbReference>
<dbReference type="Pfam" id="PF13426">
    <property type="entry name" value="PAS_9"/>
    <property type="match status" value="2"/>
</dbReference>
<feature type="domain" description="Histidine kinase" evidence="7">
    <location>
        <begin position="569"/>
        <end position="785"/>
    </location>
</feature>
<evidence type="ECO:0000256" key="1">
    <source>
        <dbReference type="ARBA" id="ARBA00000085"/>
    </source>
</evidence>
<comment type="catalytic activity">
    <reaction evidence="1">
        <text>ATP + protein L-histidine = ADP + protein N-phospho-L-histidine.</text>
        <dbReference type="EC" id="2.7.13.3"/>
    </reaction>
</comment>
<dbReference type="SUPFAM" id="SSF55785">
    <property type="entry name" value="PYP-like sensor domain (PAS domain)"/>
    <property type="match status" value="3"/>
</dbReference>
<evidence type="ECO:0000256" key="2">
    <source>
        <dbReference type="ARBA" id="ARBA00012438"/>
    </source>
</evidence>
<dbReference type="CDD" id="cd12915">
    <property type="entry name" value="PDC2_DGC_like"/>
    <property type="match status" value="1"/>
</dbReference>
<feature type="domain" description="PAS" evidence="8">
    <location>
        <begin position="172"/>
        <end position="242"/>
    </location>
</feature>
<dbReference type="InterPro" id="IPR004358">
    <property type="entry name" value="Sig_transdc_His_kin-like_C"/>
</dbReference>
<dbReference type="GO" id="GO:0000155">
    <property type="term" value="F:phosphorelay sensor kinase activity"/>
    <property type="evidence" value="ECO:0007669"/>
    <property type="project" value="InterPro"/>
</dbReference>
<dbReference type="InterPro" id="IPR013655">
    <property type="entry name" value="PAS_fold_3"/>
</dbReference>
<dbReference type="InterPro" id="IPR035965">
    <property type="entry name" value="PAS-like_dom_sf"/>
</dbReference>
<name>A0A1J5S544_9ZZZZ</name>
<dbReference type="PROSITE" id="PS50112">
    <property type="entry name" value="PAS"/>
    <property type="match status" value="3"/>
</dbReference>
<dbReference type="NCBIfam" id="TIGR00229">
    <property type="entry name" value="sensory_box"/>
    <property type="match status" value="3"/>
</dbReference>
<evidence type="ECO:0000256" key="4">
    <source>
        <dbReference type="ARBA" id="ARBA00022679"/>
    </source>
</evidence>
<gene>
    <name evidence="10" type="primary">fixL_6</name>
    <name evidence="10" type="ORF">GALL_148850</name>
</gene>
<dbReference type="Gene3D" id="1.10.287.130">
    <property type="match status" value="1"/>
</dbReference>
<accession>A0A1J5S544</accession>
<keyword evidence="3" id="KW-0597">Phosphoprotein</keyword>
<evidence type="ECO:0000259" key="7">
    <source>
        <dbReference type="PROSITE" id="PS50109"/>
    </source>
</evidence>
<organism evidence="10">
    <name type="scientific">mine drainage metagenome</name>
    <dbReference type="NCBI Taxonomy" id="410659"/>
    <lineage>
        <taxon>unclassified sequences</taxon>
        <taxon>metagenomes</taxon>
        <taxon>ecological metagenomes</taxon>
    </lineage>
</organism>
<dbReference type="CDD" id="cd00130">
    <property type="entry name" value="PAS"/>
    <property type="match status" value="3"/>
</dbReference>
<dbReference type="InterPro" id="IPR000700">
    <property type="entry name" value="PAS-assoc_C"/>
</dbReference>
<dbReference type="EC" id="2.7.13.3" evidence="2"/>
<keyword evidence="5" id="KW-0418">Kinase</keyword>
<evidence type="ECO:0000259" key="9">
    <source>
        <dbReference type="PROSITE" id="PS50113"/>
    </source>
</evidence>
<dbReference type="PANTHER" id="PTHR43304">
    <property type="entry name" value="PHYTOCHROME-LIKE PROTEIN CPH1"/>
    <property type="match status" value="1"/>
</dbReference>
<keyword evidence="6" id="KW-0812">Transmembrane</keyword>
<feature type="transmembrane region" description="Helical" evidence="6">
    <location>
        <begin position="137"/>
        <end position="156"/>
    </location>
</feature>
<dbReference type="AlphaFoldDB" id="A0A1J5S544"/>
<dbReference type="Gene3D" id="3.30.450.20">
    <property type="entry name" value="PAS domain"/>
    <property type="match status" value="4"/>
</dbReference>
<dbReference type="InterPro" id="IPR000014">
    <property type="entry name" value="PAS"/>
</dbReference>
<dbReference type="InterPro" id="IPR001610">
    <property type="entry name" value="PAC"/>
</dbReference>
<dbReference type="Pfam" id="PF00512">
    <property type="entry name" value="HisKA"/>
    <property type="match status" value="1"/>
</dbReference>
<dbReference type="SMART" id="SM00387">
    <property type="entry name" value="HATPase_c"/>
    <property type="match status" value="1"/>
</dbReference>
<dbReference type="SMART" id="SM00086">
    <property type="entry name" value="PAC"/>
    <property type="match status" value="3"/>
</dbReference>
<evidence type="ECO:0000256" key="5">
    <source>
        <dbReference type="ARBA" id="ARBA00022777"/>
    </source>
</evidence>
<protein>
    <recommendedName>
        <fullName evidence="2">histidine kinase</fullName>
        <ecNumber evidence="2">2.7.13.3</ecNumber>
    </recommendedName>
</protein>
<keyword evidence="6" id="KW-1133">Transmembrane helix</keyword>
<proteinExistence type="predicted"/>
<dbReference type="SMART" id="SM00388">
    <property type="entry name" value="HisKA"/>
    <property type="match status" value="1"/>
</dbReference>
<dbReference type="PANTHER" id="PTHR43304:SF1">
    <property type="entry name" value="PAC DOMAIN-CONTAINING PROTEIN"/>
    <property type="match status" value="1"/>
</dbReference>
<evidence type="ECO:0000313" key="10">
    <source>
        <dbReference type="EMBL" id="OIR03107.1"/>
    </source>
</evidence>
<dbReference type="Gene3D" id="3.30.565.10">
    <property type="entry name" value="Histidine kinase-like ATPase, C-terminal domain"/>
    <property type="match status" value="1"/>
</dbReference>
<dbReference type="SUPFAM" id="SSF55874">
    <property type="entry name" value="ATPase domain of HSP90 chaperone/DNA topoisomerase II/histidine kinase"/>
    <property type="match status" value="1"/>
</dbReference>
<dbReference type="PROSITE" id="PS50113">
    <property type="entry name" value="PAC"/>
    <property type="match status" value="2"/>
</dbReference>
<keyword evidence="6" id="KW-0472">Membrane</keyword>
<dbReference type="EMBL" id="MLJW01000069">
    <property type="protein sequence ID" value="OIR03107.1"/>
    <property type="molecule type" value="Genomic_DNA"/>
</dbReference>
<reference evidence="10" key="1">
    <citation type="submission" date="2016-10" db="EMBL/GenBank/DDBJ databases">
        <title>Sequence of Gallionella enrichment culture.</title>
        <authorList>
            <person name="Poehlein A."/>
            <person name="Muehling M."/>
            <person name="Daniel R."/>
        </authorList>
    </citation>
    <scope>NUCLEOTIDE SEQUENCE</scope>
</reference>